<dbReference type="CDD" id="cd00037">
    <property type="entry name" value="CLECT"/>
    <property type="match status" value="1"/>
</dbReference>
<dbReference type="PANTHER" id="PTHR22803">
    <property type="entry name" value="MANNOSE, PHOSPHOLIPASE, LECTIN RECEPTOR RELATED"/>
    <property type="match status" value="1"/>
</dbReference>
<keyword evidence="5" id="KW-1185">Reference proteome</keyword>
<dbReference type="SMART" id="SM00034">
    <property type="entry name" value="CLECT"/>
    <property type="match status" value="1"/>
</dbReference>
<organism evidence="4 5">
    <name type="scientific">Mytilus edulis</name>
    <name type="common">Blue mussel</name>
    <dbReference type="NCBI Taxonomy" id="6550"/>
    <lineage>
        <taxon>Eukaryota</taxon>
        <taxon>Metazoa</taxon>
        <taxon>Spiralia</taxon>
        <taxon>Lophotrochozoa</taxon>
        <taxon>Mollusca</taxon>
        <taxon>Bivalvia</taxon>
        <taxon>Autobranchia</taxon>
        <taxon>Pteriomorphia</taxon>
        <taxon>Mytilida</taxon>
        <taxon>Mytiloidea</taxon>
        <taxon>Mytilidae</taxon>
        <taxon>Mytilinae</taxon>
        <taxon>Mytilus</taxon>
    </lineage>
</organism>
<dbReference type="Proteomes" id="UP000683360">
    <property type="component" value="Unassembled WGS sequence"/>
</dbReference>
<sequence>MIKLNSSQAPTFSIILTMHSNFYCIVLILVSFPVADNLETTLAQFEIKSLHWIPQNSFTTDLYSKSAKLCALFCVLNEQCAIASYSEVARACRIDHSGKCFFLIEPVNGWAVVKEKDQVIEIFFTGCTTDGPSMYRIFDDNVSWITAKGNCEGLGGKLAEIETYEENEFIKNEVRTKDTGVFGYWLGGYNFNQDSDMEWISNPGQVMPFDDMYPGEPNNPSASLCMGTWKVYDYKWGDYGCGTTISYICEF</sequence>
<reference evidence="4" key="1">
    <citation type="submission" date="2021-03" db="EMBL/GenBank/DDBJ databases">
        <authorList>
            <person name="Bekaert M."/>
        </authorList>
    </citation>
    <scope>NUCLEOTIDE SEQUENCE</scope>
</reference>
<evidence type="ECO:0000256" key="1">
    <source>
        <dbReference type="ARBA" id="ARBA00023157"/>
    </source>
</evidence>
<dbReference type="InterPro" id="IPR016186">
    <property type="entry name" value="C-type_lectin-like/link_sf"/>
</dbReference>
<dbReference type="Pfam" id="PF00059">
    <property type="entry name" value="Lectin_C"/>
    <property type="match status" value="1"/>
</dbReference>
<dbReference type="PROSITE" id="PS00615">
    <property type="entry name" value="C_TYPE_LECTIN_1"/>
    <property type="match status" value="1"/>
</dbReference>
<dbReference type="InterPro" id="IPR016187">
    <property type="entry name" value="CTDL_fold"/>
</dbReference>
<dbReference type="AlphaFoldDB" id="A0A8S3RJB1"/>
<dbReference type="InterPro" id="IPR001304">
    <property type="entry name" value="C-type_lectin-like"/>
</dbReference>
<comment type="caution">
    <text evidence="4">The sequence shown here is derived from an EMBL/GenBank/DDBJ whole genome shotgun (WGS) entry which is preliminary data.</text>
</comment>
<evidence type="ECO:0000256" key="2">
    <source>
        <dbReference type="SAM" id="Phobius"/>
    </source>
</evidence>
<dbReference type="PROSITE" id="PS50041">
    <property type="entry name" value="C_TYPE_LECTIN_2"/>
    <property type="match status" value="1"/>
</dbReference>
<dbReference type="SUPFAM" id="SSF56436">
    <property type="entry name" value="C-type lectin-like"/>
    <property type="match status" value="1"/>
</dbReference>
<name>A0A8S3RJB1_MYTED</name>
<keyword evidence="2" id="KW-1133">Transmembrane helix</keyword>
<proteinExistence type="predicted"/>
<keyword evidence="2" id="KW-0472">Membrane</keyword>
<gene>
    <name evidence="4" type="ORF">MEDL_20808</name>
</gene>
<keyword evidence="2" id="KW-0812">Transmembrane</keyword>
<accession>A0A8S3RJB1</accession>
<dbReference type="OrthoDB" id="6162243at2759"/>
<evidence type="ECO:0000313" key="4">
    <source>
        <dbReference type="EMBL" id="CAG2206483.1"/>
    </source>
</evidence>
<evidence type="ECO:0000259" key="3">
    <source>
        <dbReference type="PROSITE" id="PS50041"/>
    </source>
</evidence>
<keyword evidence="1" id="KW-1015">Disulfide bond</keyword>
<dbReference type="Gene3D" id="3.10.100.10">
    <property type="entry name" value="Mannose-Binding Protein A, subunit A"/>
    <property type="match status" value="1"/>
</dbReference>
<feature type="transmembrane region" description="Helical" evidence="2">
    <location>
        <begin position="12"/>
        <end position="35"/>
    </location>
</feature>
<evidence type="ECO:0000313" key="5">
    <source>
        <dbReference type="Proteomes" id="UP000683360"/>
    </source>
</evidence>
<dbReference type="InterPro" id="IPR018378">
    <property type="entry name" value="C-type_lectin_CS"/>
</dbReference>
<dbReference type="EMBL" id="CAJPWZ010001051">
    <property type="protein sequence ID" value="CAG2206483.1"/>
    <property type="molecule type" value="Genomic_DNA"/>
</dbReference>
<feature type="domain" description="C-type lectin" evidence="3">
    <location>
        <begin position="135"/>
        <end position="250"/>
    </location>
</feature>
<dbReference type="InterPro" id="IPR050111">
    <property type="entry name" value="C-type_lectin/snaclec_domain"/>
</dbReference>
<protein>
    <recommendedName>
        <fullName evidence="3">C-type lectin domain-containing protein</fullName>
    </recommendedName>
</protein>